<keyword evidence="1" id="KW-0963">Cytoplasm</keyword>
<keyword evidence="6" id="KW-0520">NAD</keyword>
<comment type="caution">
    <text evidence="10">The sequence shown here is derived from an EMBL/GenBank/DDBJ whole genome shotgun (WGS) entry which is preliminary data.</text>
</comment>
<protein>
    <submittedName>
        <fullName evidence="10">Iron-containing alcohol dehydrogenase</fullName>
    </submittedName>
</protein>
<dbReference type="Gene3D" id="1.20.1090.10">
    <property type="entry name" value="Dehydroquinate synthase-like - alpha domain"/>
    <property type="match status" value="1"/>
</dbReference>
<keyword evidence="2" id="KW-0444">Lipid biosynthesis</keyword>
<proteinExistence type="predicted"/>
<dbReference type="GO" id="GO:0046872">
    <property type="term" value="F:metal ion binding"/>
    <property type="evidence" value="ECO:0007669"/>
    <property type="project" value="UniProtKB-KW"/>
</dbReference>
<evidence type="ECO:0000256" key="1">
    <source>
        <dbReference type="ARBA" id="ARBA00022490"/>
    </source>
</evidence>
<evidence type="ECO:0000256" key="8">
    <source>
        <dbReference type="ARBA" id="ARBA00023209"/>
    </source>
</evidence>
<keyword evidence="3" id="KW-0479">Metal-binding</keyword>
<dbReference type="Gene3D" id="3.40.50.1970">
    <property type="match status" value="1"/>
</dbReference>
<dbReference type="InterPro" id="IPR016205">
    <property type="entry name" value="Glycerol_DH"/>
</dbReference>
<dbReference type="InterPro" id="IPR032837">
    <property type="entry name" value="G1PDH"/>
</dbReference>
<dbReference type="Pfam" id="PF13685">
    <property type="entry name" value="Fe-ADH_2"/>
    <property type="match status" value="1"/>
</dbReference>
<keyword evidence="4" id="KW-0521">NADP</keyword>
<evidence type="ECO:0000313" key="11">
    <source>
        <dbReference type="Proteomes" id="UP000285961"/>
    </source>
</evidence>
<keyword evidence="8" id="KW-0594">Phospholipid biosynthesis</keyword>
<dbReference type="PANTHER" id="PTHR43616">
    <property type="entry name" value="GLYCEROL DEHYDROGENASE"/>
    <property type="match status" value="1"/>
</dbReference>
<keyword evidence="9" id="KW-1208">Phospholipid metabolism</keyword>
<dbReference type="GO" id="GO:0008654">
    <property type="term" value="P:phospholipid biosynthetic process"/>
    <property type="evidence" value="ECO:0007669"/>
    <property type="project" value="UniProtKB-KW"/>
</dbReference>
<evidence type="ECO:0000256" key="3">
    <source>
        <dbReference type="ARBA" id="ARBA00022723"/>
    </source>
</evidence>
<dbReference type="PANTHER" id="PTHR43616:SF5">
    <property type="entry name" value="GLYCEROL DEHYDROGENASE 1"/>
    <property type="match status" value="1"/>
</dbReference>
<evidence type="ECO:0000256" key="2">
    <source>
        <dbReference type="ARBA" id="ARBA00022516"/>
    </source>
</evidence>
<evidence type="ECO:0000256" key="4">
    <source>
        <dbReference type="ARBA" id="ARBA00022857"/>
    </source>
</evidence>
<keyword evidence="5" id="KW-0560">Oxidoreductase</keyword>
<name>A0A419EWV5_9BACT</name>
<dbReference type="EMBL" id="QZKI01000085">
    <property type="protein sequence ID" value="RJP69137.1"/>
    <property type="molecule type" value="Genomic_DNA"/>
</dbReference>
<dbReference type="SUPFAM" id="SSF56796">
    <property type="entry name" value="Dehydroquinate synthase-like"/>
    <property type="match status" value="1"/>
</dbReference>
<dbReference type="GO" id="GO:0016614">
    <property type="term" value="F:oxidoreductase activity, acting on CH-OH group of donors"/>
    <property type="evidence" value="ECO:0007669"/>
    <property type="project" value="InterPro"/>
</dbReference>
<organism evidence="10 11">
    <name type="scientific">Candidatus Abyssobacteria bacterium SURF_17</name>
    <dbReference type="NCBI Taxonomy" id="2093361"/>
    <lineage>
        <taxon>Bacteria</taxon>
        <taxon>Pseudomonadati</taxon>
        <taxon>Candidatus Hydrogenedentota</taxon>
        <taxon>Candidatus Abyssobacteria</taxon>
    </lineage>
</organism>
<keyword evidence="7" id="KW-0443">Lipid metabolism</keyword>
<accession>A0A419EWV5</accession>
<dbReference type="AlphaFoldDB" id="A0A419EWV5"/>
<evidence type="ECO:0000313" key="10">
    <source>
        <dbReference type="EMBL" id="RJP69137.1"/>
    </source>
</evidence>
<gene>
    <name evidence="10" type="ORF">C4532_11225</name>
</gene>
<evidence type="ECO:0000256" key="9">
    <source>
        <dbReference type="ARBA" id="ARBA00023264"/>
    </source>
</evidence>
<dbReference type="Proteomes" id="UP000285961">
    <property type="component" value="Unassembled WGS sequence"/>
</dbReference>
<sequence length="366" mass="40782">MYVSPPGLFRLRDRMRRTPASGSFCCPAPICYTSAMREHPELRFGADLIEGLDINPSTTVIATMELPWKLVAPRLRCRPDHIVFVQDMERSHLDETEGKLPDFGVVVGVGGGSCMDFAKYLAWKRGSRLILVPSIVSVDACVTHLVAVREDGRVRNIGHAQAESLLIDFTLISAAPARLNRAGAADILSIHTASFDWLLGHQKHAEKYDASIARRCSNVVNELEDCAAEIQAVSHTGIRRLVELFETENDLCLELGNYRPEEGSEHFFAYNTEHVTGKHFIHGELVSLGMLLMARLQKNKPDWLKVLLDTLGVLYQPSDIGLEMAELRHILMSLPDYCRAENLPHTIIDETDFSPTLVDALTAGLR</sequence>
<evidence type="ECO:0000256" key="7">
    <source>
        <dbReference type="ARBA" id="ARBA00023098"/>
    </source>
</evidence>
<evidence type="ECO:0000256" key="6">
    <source>
        <dbReference type="ARBA" id="ARBA00023027"/>
    </source>
</evidence>
<evidence type="ECO:0000256" key="5">
    <source>
        <dbReference type="ARBA" id="ARBA00023002"/>
    </source>
</evidence>
<reference evidence="10 11" key="1">
    <citation type="journal article" date="2017" name="ISME J.">
        <title>Energy and carbon metabolisms in a deep terrestrial subsurface fluid microbial community.</title>
        <authorList>
            <person name="Momper L."/>
            <person name="Jungbluth S.P."/>
            <person name="Lee M.D."/>
            <person name="Amend J.P."/>
        </authorList>
    </citation>
    <scope>NUCLEOTIDE SEQUENCE [LARGE SCALE GENOMIC DNA]</scope>
    <source>
        <strain evidence="10">SURF_17</strain>
    </source>
</reference>